<feature type="transmembrane region" description="Helical" evidence="1">
    <location>
        <begin position="278"/>
        <end position="296"/>
    </location>
</feature>
<evidence type="ECO:0000313" key="2">
    <source>
        <dbReference type="EMBL" id="QDV06396.1"/>
    </source>
</evidence>
<feature type="transmembrane region" description="Helical" evidence="1">
    <location>
        <begin position="112"/>
        <end position="135"/>
    </location>
</feature>
<name>A0A518EQM9_9BACT</name>
<feature type="transmembrane region" description="Helical" evidence="1">
    <location>
        <begin position="229"/>
        <end position="246"/>
    </location>
</feature>
<gene>
    <name evidence="2" type="ORF">Poly30_19050</name>
</gene>
<sequence length="571" mass="60582">MSDLISHDRAAAGSTERGSRVAAAVGFIAAAGILLFLADRLAYFVDDAFITFRYSRNWSEWGLPVFNSFELQDGFERAEGYSNFLWMALLSLLHGLGANLETVTPVLQAGTGVLTLALVARAAGLSLGLGVVGAFSAPVLLATAAPFAAWTTGGMETGLFTLLLTAFFLSGLRTTGDRRGLQLGLLGGLVALVRVEGMAWVIGTLAAVTAAECLNGRGLSGVLAEKRRLWIGLGLAALVLAGQLAFRKAVYGEWISNTVTAKTGGAGSEVYGRGLRQVASWCLVTLTPIAAVLALPSALGHGSKRARCAALAAFFTALGFVFYNVITGGDWMPYFRFLAPVAPMLALLIAIGLDRIPKAAGPVLGLGVVALQPLTLFDHHVAPESLRESLRFRSFKGGYRTELQRIDAARLNAGYFGQLGAALALATEPGDVLAFGAIGSPGWYAPRLDFLDRNGLVTPIVARREVDLGDGTAGHEKRVAHAFFLDAGEPAPRWMFAKLLPGLFDTTSGPQVQEAKRAMRQDAVVGKPPERELYGRTVLRLFPIREGAAAGLTLALLERATPEEARAFWGQ</sequence>
<dbReference type="EMBL" id="CP036434">
    <property type="protein sequence ID" value="QDV06396.1"/>
    <property type="molecule type" value="Genomic_DNA"/>
</dbReference>
<accession>A0A518EQM9</accession>
<dbReference type="RefSeq" id="WP_419191166.1">
    <property type="nucleotide sequence ID" value="NZ_CP036434.1"/>
</dbReference>
<proteinExistence type="predicted"/>
<evidence type="ECO:0000256" key="1">
    <source>
        <dbReference type="SAM" id="Phobius"/>
    </source>
</evidence>
<feature type="transmembrane region" description="Helical" evidence="1">
    <location>
        <begin position="21"/>
        <end position="38"/>
    </location>
</feature>
<feature type="transmembrane region" description="Helical" evidence="1">
    <location>
        <begin position="147"/>
        <end position="169"/>
    </location>
</feature>
<keyword evidence="1" id="KW-0812">Transmembrane</keyword>
<evidence type="ECO:0000313" key="3">
    <source>
        <dbReference type="Proteomes" id="UP000320390"/>
    </source>
</evidence>
<protein>
    <recommendedName>
        <fullName evidence="4">Glycosyltransferase RgtA/B/C/D-like domain-containing protein</fullName>
    </recommendedName>
</protein>
<keyword evidence="1" id="KW-0472">Membrane</keyword>
<keyword evidence="3" id="KW-1185">Reference proteome</keyword>
<keyword evidence="1" id="KW-1133">Transmembrane helix</keyword>
<reference evidence="2 3" key="1">
    <citation type="submission" date="2019-02" db="EMBL/GenBank/DDBJ databases">
        <title>Deep-cultivation of Planctomycetes and their phenomic and genomic characterization uncovers novel biology.</title>
        <authorList>
            <person name="Wiegand S."/>
            <person name="Jogler M."/>
            <person name="Boedeker C."/>
            <person name="Pinto D."/>
            <person name="Vollmers J."/>
            <person name="Rivas-Marin E."/>
            <person name="Kohn T."/>
            <person name="Peeters S.H."/>
            <person name="Heuer A."/>
            <person name="Rast P."/>
            <person name="Oberbeckmann S."/>
            <person name="Bunk B."/>
            <person name="Jeske O."/>
            <person name="Meyerdierks A."/>
            <person name="Storesund J.E."/>
            <person name="Kallscheuer N."/>
            <person name="Luecker S."/>
            <person name="Lage O.M."/>
            <person name="Pohl T."/>
            <person name="Merkel B.J."/>
            <person name="Hornburger P."/>
            <person name="Mueller R.-W."/>
            <person name="Bruemmer F."/>
            <person name="Labrenz M."/>
            <person name="Spormann A.M."/>
            <person name="Op den Camp H."/>
            <person name="Overmann J."/>
            <person name="Amann R."/>
            <person name="Jetten M.S.M."/>
            <person name="Mascher T."/>
            <person name="Medema M.H."/>
            <person name="Devos D.P."/>
            <person name="Kaster A.-K."/>
            <person name="Ovreas L."/>
            <person name="Rohde M."/>
            <person name="Galperin M.Y."/>
            <person name="Jogler C."/>
        </authorList>
    </citation>
    <scope>NUCLEOTIDE SEQUENCE [LARGE SCALE GENOMIC DNA]</scope>
    <source>
        <strain evidence="2 3">Poly30</strain>
    </source>
</reference>
<dbReference type="AlphaFoldDB" id="A0A518EQM9"/>
<feature type="transmembrane region" description="Helical" evidence="1">
    <location>
        <begin position="332"/>
        <end position="353"/>
    </location>
</feature>
<dbReference type="Proteomes" id="UP000320390">
    <property type="component" value="Chromosome"/>
</dbReference>
<evidence type="ECO:0008006" key="4">
    <source>
        <dbReference type="Google" id="ProtNLM"/>
    </source>
</evidence>
<organism evidence="2 3">
    <name type="scientific">Saltatorellus ferox</name>
    <dbReference type="NCBI Taxonomy" id="2528018"/>
    <lineage>
        <taxon>Bacteria</taxon>
        <taxon>Pseudomonadati</taxon>
        <taxon>Planctomycetota</taxon>
        <taxon>Planctomycetia</taxon>
        <taxon>Planctomycetia incertae sedis</taxon>
        <taxon>Saltatorellus</taxon>
    </lineage>
</organism>
<feature type="transmembrane region" description="Helical" evidence="1">
    <location>
        <begin position="81"/>
        <end position="100"/>
    </location>
</feature>
<feature type="transmembrane region" description="Helical" evidence="1">
    <location>
        <begin position="308"/>
        <end position="326"/>
    </location>
</feature>